<dbReference type="Proteomes" id="UP001224775">
    <property type="component" value="Unassembled WGS sequence"/>
</dbReference>
<proteinExistence type="predicted"/>
<dbReference type="Gene3D" id="3.40.50.720">
    <property type="entry name" value="NAD(P)-binding Rossmann-like Domain"/>
    <property type="match status" value="1"/>
</dbReference>
<dbReference type="Pfam" id="PF00856">
    <property type="entry name" value="SET"/>
    <property type="match status" value="1"/>
</dbReference>
<evidence type="ECO:0000259" key="2">
    <source>
        <dbReference type="PROSITE" id="PS50280"/>
    </source>
</evidence>
<organism evidence="3 4">
    <name type="scientific">Skeletonema marinoi</name>
    <dbReference type="NCBI Taxonomy" id="267567"/>
    <lineage>
        <taxon>Eukaryota</taxon>
        <taxon>Sar</taxon>
        <taxon>Stramenopiles</taxon>
        <taxon>Ochrophyta</taxon>
        <taxon>Bacillariophyta</taxon>
        <taxon>Coscinodiscophyceae</taxon>
        <taxon>Thalassiosirophycidae</taxon>
        <taxon>Thalassiosirales</taxon>
        <taxon>Skeletonemataceae</taxon>
        <taxon>Skeletonema</taxon>
        <taxon>Skeletonema marinoi-dohrnii complex</taxon>
    </lineage>
</organism>
<feature type="domain" description="SET" evidence="2">
    <location>
        <begin position="456"/>
        <end position="750"/>
    </location>
</feature>
<evidence type="ECO:0000313" key="4">
    <source>
        <dbReference type="Proteomes" id="UP001224775"/>
    </source>
</evidence>
<sequence>MDSQIGTFLICAIGDDRTMNIEMSGGLIYEIINADEEWVHGEGSKLRSGTKVILPRGTEIIDNAKIDFKGGKPKVWEERQQQPRKILITGSSGYVGQHLLASIAFQGIGGKTDSNQGATYEIFLAYNALPTFEDDLALLLEHKKLHPSIAKIQSISNIDFSNSEYIQLLQNAGATSFDAIIHLAALSSPGFCENNASDAWKVNCPIDLLSFGAPIIYLSTDQVYEGTKSYYQEDTDETLPVNVYGMTKLAFERVLLGSNVLLSEKELGGNSTGDTGQYMPDTKSIPSPNPMSTILRSSLILGGPTPLKNGCRKGSFPSFLQFIESRLKSSTPTDYFINEYRSVVHVEDVLRAINHFLSKAIESEDGSQGKAEIYNLGGRTRVSRYGIALKLANHLKLDHSTAYGVNRPAIGGVPSPPDISMNVNKIAKEMGVTKMDGLDEIIEHTTVDGVASNNNSSIEVKDTIFRGRGLYATKDISEGNHLIVAKPLVMVMSWEVSDDEDEIDSEDELDEDIDAEEDLIDADLDSADEEGLEEFEDTFEGEEEGDDDDSEEEDVKVAAKPDSKHTHDDSDVDDDSIDGSMPSGEKRNGVLVLRLLDKIKKKPKLWTDTLSQLFPRDEETSLNLPPWMCSCVKIGLEIDQNFNDLLDLHLFPDKDNEETCKDIQLRLPLIVRYNVLSVETAPEQYSHFDAVKGMVELNGTALYGPEVSYLNHSVTGSNYFFMGRMSIGDVMFFVTNRNISSGEELCFSYIEHELLCESEEKRTAVLDMDFKDYTDNDEDDSNEAASKKQKVAAKKNKIKVGPMIDALVQNEIMSTQAFERLELILDLLNNPEQVEPEQDFQCDKYTLHSLHAITLDQLGRSTEALSEWQACLKFATKNFPAVDETTMNLHVQAALCAKHAKKLDIANIHAKNALEMHDKLWGGGKVRFLKRYEDDFSKPLRPISKKQMALDVQELFA</sequence>
<evidence type="ECO:0000256" key="1">
    <source>
        <dbReference type="SAM" id="MobiDB-lite"/>
    </source>
</evidence>
<dbReference type="PANTHER" id="PTHR43242:SF1">
    <property type="entry name" value="NAD(P)-BINDING ROSSMANN-FOLD SUPERFAMILY PROTEIN"/>
    <property type="match status" value="1"/>
</dbReference>
<dbReference type="AlphaFoldDB" id="A0AAD8YA35"/>
<reference evidence="3" key="1">
    <citation type="submission" date="2023-06" db="EMBL/GenBank/DDBJ databases">
        <title>Survivors Of The Sea: Transcriptome response of Skeletonema marinoi to long-term dormancy.</title>
        <authorList>
            <person name="Pinder M.I.M."/>
            <person name="Kourtchenko O."/>
            <person name="Robertson E.K."/>
            <person name="Larsson T."/>
            <person name="Maumus F."/>
            <person name="Osuna-Cruz C.M."/>
            <person name="Vancaester E."/>
            <person name="Stenow R."/>
            <person name="Vandepoele K."/>
            <person name="Ploug H."/>
            <person name="Bruchert V."/>
            <person name="Godhe A."/>
            <person name="Topel M."/>
        </authorList>
    </citation>
    <scope>NUCLEOTIDE SEQUENCE</scope>
    <source>
        <strain evidence="3">R05AC</strain>
    </source>
</reference>
<evidence type="ECO:0000313" key="3">
    <source>
        <dbReference type="EMBL" id="KAK1741993.1"/>
    </source>
</evidence>
<dbReference type="InterPro" id="IPR001214">
    <property type="entry name" value="SET_dom"/>
</dbReference>
<comment type="caution">
    <text evidence="3">The sequence shown here is derived from an EMBL/GenBank/DDBJ whole genome shotgun (WGS) entry which is preliminary data.</text>
</comment>
<gene>
    <name evidence="3" type="ORF">QTG54_007566</name>
</gene>
<dbReference type="InterPro" id="IPR036291">
    <property type="entry name" value="NAD(P)-bd_dom_sf"/>
</dbReference>
<keyword evidence="4" id="KW-1185">Reference proteome</keyword>
<dbReference type="PROSITE" id="PS50280">
    <property type="entry name" value="SET"/>
    <property type="match status" value="1"/>
</dbReference>
<dbReference type="SUPFAM" id="SSF82199">
    <property type="entry name" value="SET domain"/>
    <property type="match status" value="1"/>
</dbReference>
<protein>
    <submittedName>
        <fullName evidence="3">Rossmann-fold NAD(P)-binding domain-containing protein</fullName>
    </submittedName>
</protein>
<dbReference type="InterPro" id="IPR046341">
    <property type="entry name" value="SET_dom_sf"/>
</dbReference>
<feature type="region of interest" description="Disordered" evidence="1">
    <location>
        <begin position="535"/>
        <end position="583"/>
    </location>
</feature>
<dbReference type="InterPro" id="IPR029903">
    <property type="entry name" value="RmlD-like-bd"/>
</dbReference>
<feature type="compositionally biased region" description="Basic and acidic residues" evidence="1">
    <location>
        <begin position="555"/>
        <end position="569"/>
    </location>
</feature>
<dbReference type="Gene3D" id="2.170.270.10">
    <property type="entry name" value="SET domain"/>
    <property type="match status" value="1"/>
</dbReference>
<dbReference type="EMBL" id="JATAAI010000012">
    <property type="protein sequence ID" value="KAK1741993.1"/>
    <property type="molecule type" value="Genomic_DNA"/>
</dbReference>
<dbReference type="PANTHER" id="PTHR43242">
    <property type="entry name" value="NAD(P)-BINDING ROSSMANN-FOLD SUPERFAMILY PROTEIN"/>
    <property type="match status" value="1"/>
</dbReference>
<feature type="compositionally biased region" description="Acidic residues" evidence="1">
    <location>
        <begin position="535"/>
        <end position="554"/>
    </location>
</feature>
<name>A0AAD8YA35_9STRA</name>
<accession>A0AAD8YA35</accession>
<dbReference type="SUPFAM" id="SSF51735">
    <property type="entry name" value="NAD(P)-binding Rossmann-fold domains"/>
    <property type="match status" value="1"/>
</dbReference>
<dbReference type="Pfam" id="PF04321">
    <property type="entry name" value="RmlD_sub_bind"/>
    <property type="match status" value="1"/>
</dbReference>